<gene>
    <name evidence="7" type="ORF">RN001_014880</name>
</gene>
<dbReference type="Gene3D" id="3.30.300.30">
    <property type="match status" value="1"/>
</dbReference>
<comment type="caution">
    <text evidence="7">The sequence shown here is derived from an EMBL/GenBank/DDBJ whole genome shotgun (WGS) entry which is preliminary data.</text>
</comment>
<dbReference type="PROSITE" id="PS00455">
    <property type="entry name" value="AMP_BINDING"/>
    <property type="match status" value="1"/>
</dbReference>
<dbReference type="GO" id="GO:0016405">
    <property type="term" value="F:CoA-ligase activity"/>
    <property type="evidence" value="ECO:0007669"/>
    <property type="project" value="TreeGrafter"/>
</dbReference>
<evidence type="ECO:0000256" key="2">
    <source>
        <dbReference type="ARBA" id="ARBA00006432"/>
    </source>
</evidence>
<dbReference type="Proteomes" id="UP001353858">
    <property type="component" value="Unassembled WGS sequence"/>
</dbReference>
<dbReference type="InterPro" id="IPR042099">
    <property type="entry name" value="ANL_N_sf"/>
</dbReference>
<dbReference type="InterPro" id="IPR020845">
    <property type="entry name" value="AMP-binding_CS"/>
</dbReference>
<keyword evidence="3" id="KW-0436">Ligase</keyword>
<evidence type="ECO:0008006" key="9">
    <source>
        <dbReference type="Google" id="ProtNLM"/>
    </source>
</evidence>
<dbReference type="InterPro" id="IPR025110">
    <property type="entry name" value="AMP-bd_C"/>
</dbReference>
<proteinExistence type="inferred from homology"/>
<comment type="subcellular location">
    <subcellularLocation>
        <location evidence="1">Peroxisome</location>
    </subcellularLocation>
</comment>
<dbReference type="PANTHER" id="PTHR24096:SF149">
    <property type="entry name" value="AMP-BINDING DOMAIN-CONTAINING PROTEIN-RELATED"/>
    <property type="match status" value="1"/>
</dbReference>
<evidence type="ECO:0000259" key="6">
    <source>
        <dbReference type="Pfam" id="PF13193"/>
    </source>
</evidence>
<comment type="similarity">
    <text evidence="2">Belongs to the ATP-dependent AMP-binding enzyme family.</text>
</comment>
<dbReference type="Pfam" id="PF13193">
    <property type="entry name" value="AMP-binding_C"/>
    <property type="match status" value="1"/>
</dbReference>
<feature type="domain" description="AMP-binding enzyme C-terminal" evidence="6">
    <location>
        <begin position="496"/>
        <end position="574"/>
    </location>
</feature>
<keyword evidence="8" id="KW-1185">Reference proteome</keyword>
<evidence type="ECO:0000256" key="1">
    <source>
        <dbReference type="ARBA" id="ARBA00004275"/>
    </source>
</evidence>
<dbReference type="AlphaFoldDB" id="A0AAN7S6E7"/>
<keyword evidence="4" id="KW-0576">Peroxisome</keyword>
<dbReference type="InterPro" id="IPR000873">
    <property type="entry name" value="AMP-dep_synth/lig_dom"/>
</dbReference>
<accession>A0AAN7S6E7</accession>
<evidence type="ECO:0000259" key="5">
    <source>
        <dbReference type="Pfam" id="PF00501"/>
    </source>
</evidence>
<evidence type="ECO:0000313" key="8">
    <source>
        <dbReference type="Proteomes" id="UP001353858"/>
    </source>
</evidence>
<name>A0AAN7S6E7_9COLE</name>
<dbReference type="PANTHER" id="PTHR24096">
    <property type="entry name" value="LONG-CHAIN-FATTY-ACID--COA LIGASE"/>
    <property type="match status" value="1"/>
</dbReference>
<sequence length="590" mass="67370">MKDHSFILSSTEFTVRKFLSNIAEVFDTSSFENVELAILPMEVRSDSKTLVKLTYNDGIITTPDDRDYKPDPRGVGYALFTNLKKNATKRLQIDASTGEEDTYGSVLQRSIRIAMKLLEFGLTPNDIVATCMANHTNSCVTLFASLFVGVKLVCFDYRMEDKETAILMKQIEPKIIFVDLESISFIESTLKLSEKTATIIVFGKTPNYLNFFDFLLPIFGEDDFKPVEVDKSQTAFIFFTSGSTGLPKGVCLSHDAFLGQVGVVLDLNEPYERVVETSTSYWELSIFYWFVLVVRGGYKILVPYPDDVELIWKSISNYNATYMLTTPFELREMWKSKPADVCGDSVTRIDIVGGTTPECELIRYRKFFSNAIVTNAYGTTETGMIICFQTNTEKDFEFLNKKIRSIGSVLNGISYKIVDVDTKKVLGPNQEGELVVKTKNVLTEYYKFGTMDAFDSEGWFRTGDIMYYDEDYYFYFVERLKEMMKYRAWHISPKMIENVLLSRDDISAACVIEVPHDEDDQRIMAIVELSNSNIPVDVLEHDICQSVETVLGNKFIPREGIKIVDRIPRTPTGKYDIRKLKSMFKKSEIK</sequence>
<dbReference type="EMBL" id="JARPUR010000007">
    <property type="protein sequence ID" value="KAK4872851.1"/>
    <property type="molecule type" value="Genomic_DNA"/>
</dbReference>
<dbReference type="Pfam" id="PF00501">
    <property type="entry name" value="AMP-binding"/>
    <property type="match status" value="1"/>
</dbReference>
<evidence type="ECO:0000256" key="4">
    <source>
        <dbReference type="ARBA" id="ARBA00023140"/>
    </source>
</evidence>
<evidence type="ECO:0000256" key="3">
    <source>
        <dbReference type="ARBA" id="ARBA00022598"/>
    </source>
</evidence>
<reference evidence="8" key="1">
    <citation type="submission" date="2023-01" db="EMBL/GenBank/DDBJ databases">
        <title>Key to firefly adult light organ development and bioluminescence: homeobox transcription factors regulate luciferase expression and transportation to peroxisome.</title>
        <authorList>
            <person name="Fu X."/>
        </authorList>
    </citation>
    <scope>NUCLEOTIDE SEQUENCE [LARGE SCALE GENOMIC DNA]</scope>
</reference>
<dbReference type="GO" id="GO:0005777">
    <property type="term" value="C:peroxisome"/>
    <property type="evidence" value="ECO:0007669"/>
    <property type="project" value="UniProtKB-SubCell"/>
</dbReference>
<feature type="domain" description="AMP-dependent synthetase/ligase" evidence="5">
    <location>
        <begin position="92"/>
        <end position="446"/>
    </location>
</feature>
<organism evidence="7 8">
    <name type="scientific">Aquatica leii</name>
    <dbReference type="NCBI Taxonomy" id="1421715"/>
    <lineage>
        <taxon>Eukaryota</taxon>
        <taxon>Metazoa</taxon>
        <taxon>Ecdysozoa</taxon>
        <taxon>Arthropoda</taxon>
        <taxon>Hexapoda</taxon>
        <taxon>Insecta</taxon>
        <taxon>Pterygota</taxon>
        <taxon>Neoptera</taxon>
        <taxon>Endopterygota</taxon>
        <taxon>Coleoptera</taxon>
        <taxon>Polyphaga</taxon>
        <taxon>Elateriformia</taxon>
        <taxon>Elateroidea</taxon>
        <taxon>Lampyridae</taxon>
        <taxon>Luciolinae</taxon>
        <taxon>Aquatica</taxon>
    </lineage>
</organism>
<dbReference type="InterPro" id="IPR045851">
    <property type="entry name" value="AMP-bd_C_sf"/>
</dbReference>
<dbReference type="SUPFAM" id="SSF56801">
    <property type="entry name" value="Acetyl-CoA synthetase-like"/>
    <property type="match status" value="1"/>
</dbReference>
<evidence type="ECO:0000313" key="7">
    <source>
        <dbReference type="EMBL" id="KAK4872851.1"/>
    </source>
</evidence>
<dbReference type="Gene3D" id="3.40.50.12780">
    <property type="entry name" value="N-terminal domain of ligase-like"/>
    <property type="match status" value="1"/>
</dbReference>
<protein>
    <recommendedName>
        <fullName evidence="9">Luciferin 4-monooxygenase</fullName>
    </recommendedName>
</protein>